<feature type="compositionally biased region" description="Low complexity" evidence="1">
    <location>
        <begin position="297"/>
        <end position="310"/>
    </location>
</feature>
<dbReference type="InterPro" id="IPR036871">
    <property type="entry name" value="PX_dom_sf"/>
</dbReference>
<reference evidence="4" key="1">
    <citation type="journal article" date="2014" name="Proc. Natl. Acad. Sci. U.S.A.">
        <title>Extensive sampling of basidiomycete genomes demonstrates inadequacy of the white-rot/brown-rot paradigm for wood decay fungi.</title>
        <authorList>
            <person name="Riley R."/>
            <person name="Salamov A.A."/>
            <person name="Brown D.W."/>
            <person name="Nagy L.G."/>
            <person name="Floudas D."/>
            <person name="Held B.W."/>
            <person name="Levasseur A."/>
            <person name="Lombard V."/>
            <person name="Morin E."/>
            <person name="Otillar R."/>
            <person name="Lindquist E.A."/>
            <person name="Sun H."/>
            <person name="LaButti K.M."/>
            <person name="Schmutz J."/>
            <person name="Jabbour D."/>
            <person name="Luo H."/>
            <person name="Baker S.E."/>
            <person name="Pisabarro A.G."/>
            <person name="Walton J.D."/>
            <person name="Blanchette R.A."/>
            <person name="Henrissat B."/>
            <person name="Martin F."/>
            <person name="Cullen D."/>
            <person name="Hibbett D.S."/>
            <person name="Grigoriev I.V."/>
        </authorList>
    </citation>
    <scope>NUCLEOTIDE SEQUENCE [LARGE SCALE GENOMIC DNA]</scope>
    <source>
        <strain evidence="4">MUCL 33604</strain>
    </source>
</reference>
<dbReference type="EMBL" id="KL197709">
    <property type="protein sequence ID" value="KDQ64528.1"/>
    <property type="molecule type" value="Genomic_DNA"/>
</dbReference>
<feature type="compositionally biased region" description="Polar residues" evidence="1">
    <location>
        <begin position="1"/>
        <end position="16"/>
    </location>
</feature>
<dbReference type="FunCoup" id="A0A067QBT5">
    <property type="interactions" value="17"/>
</dbReference>
<dbReference type="InterPro" id="IPR047168">
    <property type="entry name" value="LEC1-like"/>
</dbReference>
<feature type="compositionally biased region" description="Low complexity" evidence="1">
    <location>
        <begin position="365"/>
        <end position="384"/>
    </location>
</feature>
<dbReference type="InterPro" id="IPR024554">
    <property type="entry name" value="LEC1-like_C"/>
</dbReference>
<feature type="region of interest" description="Disordered" evidence="1">
    <location>
        <begin position="1"/>
        <end position="51"/>
    </location>
</feature>
<dbReference type="STRING" id="933084.A0A067QBT5"/>
<feature type="compositionally biased region" description="Acidic residues" evidence="1">
    <location>
        <begin position="926"/>
        <end position="957"/>
    </location>
</feature>
<gene>
    <name evidence="3" type="ORF">JAAARDRAFT_52475</name>
</gene>
<feature type="compositionally biased region" description="Acidic residues" evidence="1">
    <location>
        <begin position="965"/>
        <end position="974"/>
    </location>
</feature>
<feature type="region of interest" description="Disordered" evidence="1">
    <location>
        <begin position="922"/>
        <end position="1128"/>
    </location>
</feature>
<dbReference type="Pfam" id="PF12825">
    <property type="entry name" value="DUF3818"/>
    <property type="match status" value="1"/>
</dbReference>
<dbReference type="Pfam" id="PF12828">
    <property type="entry name" value="PXB"/>
    <property type="match status" value="1"/>
</dbReference>
<dbReference type="PANTHER" id="PTHR47185:SF1">
    <property type="entry name" value="PX DOMAIN-CONTAINING PROTEIN YPR097W"/>
    <property type="match status" value="1"/>
</dbReference>
<evidence type="ECO:0000259" key="2">
    <source>
        <dbReference type="PROSITE" id="PS50195"/>
    </source>
</evidence>
<proteinExistence type="predicted"/>
<dbReference type="PANTHER" id="PTHR47185">
    <property type="entry name" value="PX DOMAIN-CONTAINING PROTEIN YPR097W"/>
    <property type="match status" value="1"/>
</dbReference>
<dbReference type="Proteomes" id="UP000027265">
    <property type="component" value="Unassembled WGS sequence"/>
</dbReference>
<evidence type="ECO:0000313" key="4">
    <source>
        <dbReference type="Proteomes" id="UP000027265"/>
    </source>
</evidence>
<evidence type="ECO:0000256" key="1">
    <source>
        <dbReference type="SAM" id="MobiDB-lite"/>
    </source>
</evidence>
<feature type="region of interest" description="Disordered" evidence="1">
    <location>
        <begin position="281"/>
        <end position="310"/>
    </location>
</feature>
<sequence length="1148" mass="127959">MDQQQIHNVQGNIAQDSSKDTPNPPRINTNQPPPPEAHLTVSPTSSTPTSSAPLTPILAHYLKKSLIQLQFHHELDLITTAVPNNVSTFSYLGRPFHPPPKDAPHLDLPFLRWVFRQFILTFPFLKDAPKDFFPDKLQPFMASLLSRNLSPTSIFDDPSSSGASEQATRLKLLGKLEKNLAMFLGSATKLAEKEEVVRLSQSDLDRLEMVAKKRYAREMRMRDTFDVNVVCVRTVVEKGRVRSRVHEEFVIRTRRNNQPDTFVSRRYGDFRTLFDELRKVHPEEQIRPPPAKDRRIVTAPPSSPTSTSYASSTSAYVSSMFGWPSSSASGSQESLGHTTSGWSGSGSNSPTKRSFGGGGGGQNGNGHVSPSLSSPSASTATLLPNQPPPPQNSGGSLSREKNRLTLRSYLHLLLSNPALASSPVLRSFLTSSPTVLSSGERDDARRREEADRMREEGRKRFGEEVKGRVEGLREAVRGVRGEIVGKDGLTHIFGTIKVTENVRDLPANYQAVLEWARISLASTVFHHLVAADNASETLASLKRIHGLMPYFMLKAALKITNPVGMIRSVLDLFLAQPFGGRSLLQRMFTSSLMEEVKALEEDIEAVKDKVDDPMLCEKIRLFVYAPREIQEVYKADAAAENLNILTSILRSSENPTLSRPQLHRVMRAHRAHIEYTRYRSSLSDPDDDEGPEDEDAWLYEDLGVLARLYERLRDRQELIGLIFEGVTAELLKDIITIFYAPLAQVYRAASIADSIGDLQTFINDLIKTVEATEELSQEDPGKTVQIFIDLIQRHEQAFYNFVHKVHSKGEGLFDNLMRWIELFLTVIREGVHSPEVDFIPGSNKISLEYLLPHIGPDREAVLKEVDEVAKYHYKLKLAYEDKIRRRFGKTRAEGGGEAGEDEVAAQLVDGVVRDLSFGELVRGDADELAAEVEEDESDDDDEDDREEESESESDSEESSGSGSESDTESSTETEEGPRTKPVVRSRTVGHGPGPAQSHRTPIPKSPLGQAPIVPPPPEKPITPAVRPSRSMTFSHSSRPGRDTHPPPVPHLHSKHRSGSPSLSSIQPPRSSRDKPLPLSPQRLHASLDEPRRQQRPPRPAASPPTEKPKLKRKRTAPQPITKPELNHLPQLLPVFVEMMRPLLRPQQA</sequence>
<dbReference type="GO" id="GO:0035091">
    <property type="term" value="F:phosphatidylinositol binding"/>
    <property type="evidence" value="ECO:0007669"/>
    <property type="project" value="InterPro"/>
</dbReference>
<evidence type="ECO:0000313" key="3">
    <source>
        <dbReference type="EMBL" id="KDQ64528.1"/>
    </source>
</evidence>
<feature type="region of interest" description="Disordered" evidence="1">
    <location>
        <begin position="433"/>
        <end position="455"/>
    </location>
</feature>
<keyword evidence="4" id="KW-1185">Reference proteome</keyword>
<dbReference type="SUPFAM" id="SSF64268">
    <property type="entry name" value="PX domain"/>
    <property type="match status" value="1"/>
</dbReference>
<dbReference type="SMART" id="SM00312">
    <property type="entry name" value="PX"/>
    <property type="match status" value="1"/>
</dbReference>
<dbReference type="InParanoid" id="A0A067QBT5"/>
<dbReference type="InterPro" id="IPR001683">
    <property type="entry name" value="PX_dom"/>
</dbReference>
<feature type="compositionally biased region" description="Low complexity" evidence="1">
    <location>
        <begin position="40"/>
        <end position="51"/>
    </location>
</feature>
<feature type="compositionally biased region" description="Polar residues" evidence="1">
    <location>
        <begin position="1058"/>
        <end position="1069"/>
    </location>
</feature>
<feature type="compositionally biased region" description="Basic and acidic residues" evidence="1">
    <location>
        <begin position="281"/>
        <end position="296"/>
    </location>
</feature>
<dbReference type="Gene3D" id="3.30.1520.10">
    <property type="entry name" value="Phox-like domain"/>
    <property type="match status" value="1"/>
</dbReference>
<dbReference type="InterPro" id="IPR024555">
    <property type="entry name" value="PX-associated"/>
</dbReference>
<feature type="compositionally biased region" description="Gly residues" evidence="1">
    <location>
        <begin position="355"/>
        <end position="364"/>
    </location>
</feature>
<organism evidence="3 4">
    <name type="scientific">Jaapia argillacea MUCL 33604</name>
    <dbReference type="NCBI Taxonomy" id="933084"/>
    <lineage>
        <taxon>Eukaryota</taxon>
        <taxon>Fungi</taxon>
        <taxon>Dikarya</taxon>
        <taxon>Basidiomycota</taxon>
        <taxon>Agaricomycotina</taxon>
        <taxon>Agaricomycetes</taxon>
        <taxon>Agaricomycetidae</taxon>
        <taxon>Jaapiales</taxon>
        <taxon>Jaapiaceae</taxon>
        <taxon>Jaapia</taxon>
    </lineage>
</organism>
<dbReference type="AlphaFoldDB" id="A0A067QBT5"/>
<dbReference type="OrthoDB" id="2117459at2759"/>
<feature type="compositionally biased region" description="Basic and acidic residues" evidence="1">
    <location>
        <begin position="439"/>
        <end position="455"/>
    </location>
</feature>
<protein>
    <recommendedName>
        <fullName evidence="2">PX domain-containing protein</fullName>
    </recommendedName>
</protein>
<dbReference type="HOGENOM" id="CLU_007739_0_0_1"/>
<accession>A0A067QBT5</accession>
<dbReference type="PROSITE" id="PS50195">
    <property type="entry name" value="PX"/>
    <property type="match status" value="1"/>
</dbReference>
<feature type="compositionally biased region" description="Low complexity" evidence="1">
    <location>
        <begin position="327"/>
        <end position="351"/>
    </location>
</feature>
<feature type="domain" description="PX" evidence="2">
    <location>
        <begin position="227"/>
        <end position="436"/>
    </location>
</feature>
<feature type="region of interest" description="Disordered" evidence="1">
    <location>
        <begin position="327"/>
        <end position="398"/>
    </location>
</feature>
<name>A0A067QBT5_9AGAM</name>